<feature type="chain" id="PRO_5040195926" description="Pectinesterase inhibitor domain-containing protein" evidence="4">
    <location>
        <begin position="25"/>
        <end position="273"/>
    </location>
</feature>
<evidence type="ECO:0000313" key="7">
    <source>
        <dbReference type="Proteomes" id="UP001141552"/>
    </source>
</evidence>
<dbReference type="NCBIfam" id="TIGR01614">
    <property type="entry name" value="PME_inhib"/>
    <property type="match status" value="1"/>
</dbReference>
<dbReference type="SMART" id="SM00856">
    <property type="entry name" value="PMEI"/>
    <property type="match status" value="1"/>
</dbReference>
<dbReference type="EMBL" id="JAKUCV010000361">
    <property type="protein sequence ID" value="KAJ4850338.1"/>
    <property type="molecule type" value="Genomic_DNA"/>
</dbReference>
<evidence type="ECO:0000256" key="3">
    <source>
        <dbReference type="SAM" id="MobiDB-lite"/>
    </source>
</evidence>
<dbReference type="InterPro" id="IPR035513">
    <property type="entry name" value="Invertase/methylesterase_inhib"/>
</dbReference>
<organism evidence="6 7">
    <name type="scientific">Turnera subulata</name>
    <dbReference type="NCBI Taxonomy" id="218843"/>
    <lineage>
        <taxon>Eukaryota</taxon>
        <taxon>Viridiplantae</taxon>
        <taxon>Streptophyta</taxon>
        <taxon>Embryophyta</taxon>
        <taxon>Tracheophyta</taxon>
        <taxon>Spermatophyta</taxon>
        <taxon>Magnoliopsida</taxon>
        <taxon>eudicotyledons</taxon>
        <taxon>Gunneridae</taxon>
        <taxon>Pentapetalae</taxon>
        <taxon>rosids</taxon>
        <taxon>fabids</taxon>
        <taxon>Malpighiales</taxon>
        <taxon>Passifloraceae</taxon>
        <taxon>Turnera</taxon>
    </lineage>
</organism>
<dbReference type="AlphaFoldDB" id="A0A9Q0GHH3"/>
<evidence type="ECO:0000256" key="4">
    <source>
        <dbReference type="SAM" id="SignalP"/>
    </source>
</evidence>
<dbReference type="FunFam" id="1.20.140.40:FF:000003">
    <property type="entry name" value="Invertase/pectin methylesterase inhibitor family protein"/>
    <property type="match status" value="1"/>
</dbReference>
<keyword evidence="7" id="KW-1185">Reference proteome</keyword>
<dbReference type="Gene3D" id="1.20.140.40">
    <property type="entry name" value="Invertase/pectin methylesterase inhibitor family protein"/>
    <property type="match status" value="1"/>
</dbReference>
<evidence type="ECO:0000259" key="5">
    <source>
        <dbReference type="SMART" id="SM00856"/>
    </source>
</evidence>
<dbReference type="PANTHER" id="PTHR31080">
    <property type="entry name" value="PECTINESTERASE INHIBITOR-LIKE"/>
    <property type="match status" value="1"/>
</dbReference>
<sequence length="273" mass="28369">MELNKSFLLLLLISSSLLLSPAEAVCLPRQPGIDNPSHSNAGKSSGNEGKNPPSSPAQPPPSPPSTPTPSTPSPKTPTQSSGSQSSGSSPTQQTPSSSSQQTPTDSPSTPGIAALNLAQTSKDPTLQKLCGATDHPEACLSTIGPFLKGSADPDNILRTGIQGINKVFELAMNTAEKLMKDPSLSNWVKQCLDVCIESFDSGLSDNEKALAALNDKDMGTLQTMLSAAISDVSSCTDAFAEQAGTESPLKGMEQQLDKLASNNMAICSELGWK</sequence>
<dbReference type="InterPro" id="IPR051955">
    <property type="entry name" value="PME_Inhibitor"/>
</dbReference>
<name>A0A9Q0GHH3_9ROSI</name>
<evidence type="ECO:0000256" key="2">
    <source>
        <dbReference type="ARBA" id="ARBA00038471"/>
    </source>
</evidence>
<dbReference type="Pfam" id="PF04043">
    <property type="entry name" value="PMEI"/>
    <property type="match status" value="1"/>
</dbReference>
<dbReference type="PANTHER" id="PTHR31080:SF107">
    <property type="entry name" value="PECTINESTERASE INHIBITOR DOMAIN-CONTAINING PROTEIN"/>
    <property type="match status" value="1"/>
</dbReference>
<protein>
    <recommendedName>
        <fullName evidence="5">Pectinesterase inhibitor domain-containing protein</fullName>
    </recommendedName>
</protein>
<feature type="compositionally biased region" description="Pro residues" evidence="3">
    <location>
        <begin position="53"/>
        <end position="75"/>
    </location>
</feature>
<feature type="region of interest" description="Disordered" evidence="3">
    <location>
        <begin position="29"/>
        <end position="112"/>
    </location>
</feature>
<dbReference type="GO" id="GO:0004857">
    <property type="term" value="F:enzyme inhibitor activity"/>
    <property type="evidence" value="ECO:0007669"/>
    <property type="project" value="InterPro"/>
</dbReference>
<evidence type="ECO:0000256" key="1">
    <source>
        <dbReference type="ARBA" id="ARBA00022729"/>
    </source>
</evidence>
<feature type="signal peptide" evidence="4">
    <location>
        <begin position="1"/>
        <end position="24"/>
    </location>
</feature>
<comment type="similarity">
    <text evidence="2">Belongs to the PMEI family.</text>
</comment>
<dbReference type="Proteomes" id="UP001141552">
    <property type="component" value="Unassembled WGS sequence"/>
</dbReference>
<keyword evidence="1 4" id="KW-0732">Signal</keyword>
<dbReference type="CDD" id="cd15800">
    <property type="entry name" value="PMEI-like_2"/>
    <property type="match status" value="1"/>
</dbReference>
<proteinExistence type="inferred from homology"/>
<accession>A0A9Q0GHH3</accession>
<feature type="compositionally biased region" description="Low complexity" evidence="3">
    <location>
        <begin position="76"/>
        <end position="111"/>
    </location>
</feature>
<gene>
    <name evidence="6" type="ORF">Tsubulata_037454</name>
</gene>
<feature type="domain" description="Pectinesterase inhibitor" evidence="5">
    <location>
        <begin position="121"/>
        <end position="266"/>
    </location>
</feature>
<evidence type="ECO:0000313" key="6">
    <source>
        <dbReference type="EMBL" id="KAJ4850338.1"/>
    </source>
</evidence>
<dbReference type="OrthoDB" id="770764at2759"/>
<reference evidence="6" key="2">
    <citation type="journal article" date="2023" name="Plants (Basel)">
        <title>Annotation of the Turnera subulata (Passifloraceae) Draft Genome Reveals the S-Locus Evolved after the Divergence of Turneroideae from Passifloroideae in a Stepwise Manner.</title>
        <authorList>
            <person name="Henning P.M."/>
            <person name="Roalson E.H."/>
            <person name="Mir W."/>
            <person name="McCubbin A.G."/>
            <person name="Shore J.S."/>
        </authorList>
    </citation>
    <scope>NUCLEOTIDE SEQUENCE</scope>
    <source>
        <strain evidence="6">F60SS</strain>
    </source>
</reference>
<reference evidence="6" key="1">
    <citation type="submission" date="2022-02" db="EMBL/GenBank/DDBJ databases">
        <authorList>
            <person name="Henning P.M."/>
            <person name="McCubbin A.G."/>
            <person name="Shore J.S."/>
        </authorList>
    </citation>
    <scope>NUCLEOTIDE SEQUENCE</scope>
    <source>
        <strain evidence="6">F60SS</strain>
        <tissue evidence="6">Leaves</tissue>
    </source>
</reference>
<comment type="caution">
    <text evidence="6">The sequence shown here is derived from an EMBL/GenBank/DDBJ whole genome shotgun (WGS) entry which is preliminary data.</text>
</comment>
<feature type="compositionally biased region" description="Polar residues" evidence="3">
    <location>
        <begin position="36"/>
        <end position="48"/>
    </location>
</feature>
<dbReference type="SUPFAM" id="SSF101148">
    <property type="entry name" value="Plant invertase/pectin methylesterase inhibitor"/>
    <property type="match status" value="1"/>
</dbReference>
<dbReference type="InterPro" id="IPR006501">
    <property type="entry name" value="Pectinesterase_inhib_dom"/>
</dbReference>